<sequence length="275" mass="33042">MNESDYCHFLFPEVKDLISKKLKKQIKKELLNCDSNIFDFFDEKRKIGENDSYISSLIREDKVEEFISYVNRANIPSTSLIPHSFFETNSFLLENKNTSLIEYAAFYGSIQIFQYLNMNNAELKPTIWLYVIHSNSAEMIHLLEENNVDSPDDTYEVCLLESIKCHHNDIANYVKNNLVDQNFDESNRNKLIEKVFECSFHYSNYSYFPCDFNRFSAFFYLYRYHYLTLVNLFIKNEKDDLERKIVFKAFYIYQIKSNFFVYQILKNFILMKFFL</sequence>
<comment type="caution">
    <text evidence="1">The sequence shown here is derived from an EMBL/GenBank/DDBJ whole genome shotgun (WGS) entry which is preliminary data.</text>
</comment>
<gene>
    <name evidence="1" type="ORF">M9Y10_020747</name>
</gene>
<reference evidence="1 2" key="1">
    <citation type="submission" date="2024-04" db="EMBL/GenBank/DDBJ databases">
        <title>Tritrichomonas musculus Genome.</title>
        <authorList>
            <person name="Alves-Ferreira E."/>
            <person name="Grigg M."/>
            <person name="Lorenzi H."/>
            <person name="Galac M."/>
        </authorList>
    </citation>
    <scope>NUCLEOTIDE SEQUENCE [LARGE SCALE GENOMIC DNA]</scope>
    <source>
        <strain evidence="1 2">EAF2021</strain>
    </source>
</reference>
<dbReference type="PANTHER" id="PTHR24159">
    <property type="match status" value="1"/>
</dbReference>
<dbReference type="EMBL" id="JAPFFF010000030">
    <property type="protein sequence ID" value="KAK8845824.1"/>
    <property type="molecule type" value="Genomic_DNA"/>
</dbReference>
<protein>
    <recommendedName>
        <fullName evidence="3">DUF3447 domain-containing protein</fullName>
    </recommendedName>
</protein>
<proteinExistence type="predicted"/>
<evidence type="ECO:0000313" key="2">
    <source>
        <dbReference type="Proteomes" id="UP001470230"/>
    </source>
</evidence>
<evidence type="ECO:0000313" key="1">
    <source>
        <dbReference type="EMBL" id="KAK8845824.1"/>
    </source>
</evidence>
<dbReference type="SUPFAM" id="SSF48403">
    <property type="entry name" value="Ankyrin repeat"/>
    <property type="match status" value="1"/>
</dbReference>
<dbReference type="InterPro" id="IPR036770">
    <property type="entry name" value="Ankyrin_rpt-contain_sf"/>
</dbReference>
<evidence type="ECO:0008006" key="3">
    <source>
        <dbReference type="Google" id="ProtNLM"/>
    </source>
</evidence>
<name>A0ABR2HEG6_9EUKA</name>
<organism evidence="1 2">
    <name type="scientific">Tritrichomonas musculus</name>
    <dbReference type="NCBI Taxonomy" id="1915356"/>
    <lineage>
        <taxon>Eukaryota</taxon>
        <taxon>Metamonada</taxon>
        <taxon>Parabasalia</taxon>
        <taxon>Tritrichomonadida</taxon>
        <taxon>Tritrichomonadidae</taxon>
        <taxon>Tritrichomonas</taxon>
    </lineage>
</organism>
<dbReference type="PANTHER" id="PTHR24159:SF5">
    <property type="entry name" value="ANK_REP_REGION DOMAIN-CONTAINING PROTEIN"/>
    <property type="match status" value="1"/>
</dbReference>
<dbReference type="Proteomes" id="UP001470230">
    <property type="component" value="Unassembled WGS sequence"/>
</dbReference>
<accession>A0ABR2HEG6</accession>
<keyword evidence="2" id="KW-1185">Reference proteome</keyword>